<keyword evidence="4" id="KW-0663">Pyridoxal phosphate</keyword>
<dbReference type="AlphaFoldDB" id="A0A1G5PTK3"/>
<keyword evidence="7" id="KW-1185">Reference proteome</keyword>
<organism evidence="6 7">
    <name type="scientific">Epibacterium ulvae</name>
    <dbReference type="NCBI Taxonomy" id="1156985"/>
    <lineage>
        <taxon>Bacteria</taxon>
        <taxon>Pseudomonadati</taxon>
        <taxon>Pseudomonadota</taxon>
        <taxon>Alphaproteobacteria</taxon>
        <taxon>Rhodobacterales</taxon>
        <taxon>Roseobacteraceae</taxon>
        <taxon>Epibacterium</taxon>
    </lineage>
</organism>
<dbReference type="InterPro" id="IPR015421">
    <property type="entry name" value="PyrdxlP-dep_Trfase_major"/>
</dbReference>
<gene>
    <name evidence="6" type="ORF">SAMN04488118_10235</name>
</gene>
<reference evidence="6 7" key="1">
    <citation type="submission" date="2016-10" db="EMBL/GenBank/DDBJ databases">
        <authorList>
            <person name="de Groot N.N."/>
        </authorList>
    </citation>
    <scope>NUCLEOTIDE SEQUENCE [LARGE SCALE GENOMIC DNA]</scope>
    <source>
        <strain evidence="6 7">U95</strain>
    </source>
</reference>
<protein>
    <submittedName>
        <fullName evidence="6">L-threonine aldolase</fullName>
    </submittedName>
</protein>
<dbReference type="GO" id="GO:0016829">
    <property type="term" value="F:lyase activity"/>
    <property type="evidence" value="ECO:0007669"/>
    <property type="project" value="InterPro"/>
</dbReference>
<dbReference type="InterPro" id="IPR015424">
    <property type="entry name" value="PyrdxlP-dep_Trfase"/>
</dbReference>
<dbReference type="Gene3D" id="3.40.640.10">
    <property type="entry name" value="Type I PLP-dependent aspartate aminotransferase-like (Major domain)"/>
    <property type="match status" value="1"/>
</dbReference>
<comment type="cofactor">
    <cofactor evidence="1">
        <name>pyridoxal 5'-phosphate</name>
        <dbReference type="ChEBI" id="CHEBI:597326"/>
    </cofactor>
</comment>
<dbReference type="STRING" id="1156985.SAMN04488118_10235"/>
<evidence type="ECO:0000256" key="1">
    <source>
        <dbReference type="ARBA" id="ARBA00001933"/>
    </source>
</evidence>
<dbReference type="Gene3D" id="3.90.1150.10">
    <property type="entry name" value="Aspartate Aminotransferase, domain 1"/>
    <property type="match status" value="1"/>
</dbReference>
<comment type="subunit">
    <text evidence="3">Homotetramer.</text>
</comment>
<accession>A0A1G5PTK3</accession>
<proteinExistence type="inferred from homology"/>
<sequence length="361" mass="39233">MYFASDNSGPASPAVMTALIKANEGYRMGYGADTEMEEVRARIRAEFEAPDAAVYLVTTGTAANALALATLGQSWQTVFCTAPAHIQQDECNAPEFFTGGAKLTLVSPNAKMTTKELRSAIEAEGTRGVHGPQRGPVSITQVTEHGTVYSLNELQALSSVAKEYNLPVHLDGARFANALVALGCTPAEMTWKSGIDAVSFGGTKNGLMGVEAVIFFDPKHAWEFELRRKRGAHLLSKHRFLSAQMLAYLTDDLWRENARSANAHATTLATGLKQCGVELAYPQEANLVFPRMSRRIHNALLDAGAVYHLWGGSLEGPSDEVITARCVCRLVHFKGGGPVLSRTAQTRDNRLMHKTRRSELI</sequence>
<dbReference type="GO" id="GO:0006520">
    <property type="term" value="P:amino acid metabolic process"/>
    <property type="evidence" value="ECO:0007669"/>
    <property type="project" value="InterPro"/>
</dbReference>
<evidence type="ECO:0000313" key="7">
    <source>
        <dbReference type="Proteomes" id="UP000198767"/>
    </source>
</evidence>
<comment type="similarity">
    <text evidence="2">Belongs to the threonine aldolase family.</text>
</comment>
<dbReference type="PANTHER" id="PTHR48097">
    <property type="entry name" value="L-THREONINE ALDOLASE-RELATED"/>
    <property type="match status" value="1"/>
</dbReference>
<dbReference type="EMBL" id="FMWG01000002">
    <property type="protein sequence ID" value="SCZ52738.1"/>
    <property type="molecule type" value="Genomic_DNA"/>
</dbReference>
<feature type="domain" description="Aromatic amino acid beta-eliminating lyase/threonine aldolase" evidence="5">
    <location>
        <begin position="3"/>
        <end position="291"/>
    </location>
</feature>
<evidence type="ECO:0000256" key="3">
    <source>
        <dbReference type="ARBA" id="ARBA00011881"/>
    </source>
</evidence>
<dbReference type="InterPro" id="IPR015422">
    <property type="entry name" value="PyrdxlP-dep_Trfase_small"/>
</dbReference>
<dbReference type="Proteomes" id="UP000198767">
    <property type="component" value="Unassembled WGS sequence"/>
</dbReference>
<evidence type="ECO:0000313" key="6">
    <source>
        <dbReference type="EMBL" id="SCZ52738.1"/>
    </source>
</evidence>
<dbReference type="PANTHER" id="PTHR48097:SF5">
    <property type="entry name" value="LOW SPECIFICITY L-THREONINE ALDOLASE"/>
    <property type="match status" value="1"/>
</dbReference>
<dbReference type="SUPFAM" id="SSF53383">
    <property type="entry name" value="PLP-dependent transferases"/>
    <property type="match status" value="1"/>
</dbReference>
<evidence type="ECO:0000256" key="2">
    <source>
        <dbReference type="ARBA" id="ARBA00006966"/>
    </source>
</evidence>
<name>A0A1G5PTK3_9RHOB</name>
<dbReference type="Pfam" id="PF01212">
    <property type="entry name" value="Beta_elim_lyase"/>
    <property type="match status" value="1"/>
</dbReference>
<evidence type="ECO:0000259" key="5">
    <source>
        <dbReference type="Pfam" id="PF01212"/>
    </source>
</evidence>
<evidence type="ECO:0000256" key="4">
    <source>
        <dbReference type="ARBA" id="ARBA00022898"/>
    </source>
</evidence>
<dbReference type="InterPro" id="IPR001597">
    <property type="entry name" value="ArAA_b-elim_lyase/Thr_aldolase"/>
</dbReference>